<proteinExistence type="predicted"/>
<feature type="region of interest" description="Disordered" evidence="1">
    <location>
        <begin position="226"/>
        <end position="247"/>
    </location>
</feature>
<feature type="compositionally biased region" description="Basic and acidic residues" evidence="1">
    <location>
        <begin position="227"/>
        <end position="247"/>
    </location>
</feature>
<sequence>MASSKKNNPARAGRKSKMEKLKRDLADAQEKQKKEQNETQKQENQKLVEELEANLSKMHNPGPMDVDDDKDEDGSDDDDAGLEKDVKKEDVSESDNDKKPTAQIKNDADQKETTKTEQKESAVDDHIPTAKQNSHDAADDKGAKAADSEDEEALFVATKQRTDDDDQDELDEDGEKALFVRHIPKHGDHIQTVGWGQGKTGTFYINRHGKRGASKYRLESLAESAEYEEREKNDEDPHKVTNSENRYGDKKLPNGKWKYTKRHIIGIWGVAWECPRGLWGGSRSDIVDKWPTTYVLIMWDIEGERKKVWETRSSLRSRWTKKGADAAIYEAACEAEDRHTEAETGMRPASSRSPSHGLAETATARFRAQSHHDESHARKVQFQVGKGAQDIHDVANALEAFKMSYGELYGKPFHQMNVKEKAEMVSSWQLQKAEILGY</sequence>
<feature type="region of interest" description="Disordered" evidence="1">
    <location>
        <begin position="339"/>
        <end position="358"/>
    </location>
</feature>
<organism evidence="2 3">
    <name type="scientific">Verticillium dahliae (strain VdLs.17 / ATCC MYA-4575 / FGSC 10137)</name>
    <name type="common">Verticillium wilt</name>
    <dbReference type="NCBI Taxonomy" id="498257"/>
    <lineage>
        <taxon>Eukaryota</taxon>
        <taxon>Fungi</taxon>
        <taxon>Dikarya</taxon>
        <taxon>Ascomycota</taxon>
        <taxon>Pezizomycotina</taxon>
        <taxon>Sordariomycetes</taxon>
        <taxon>Hypocreomycetidae</taxon>
        <taxon>Glomerellales</taxon>
        <taxon>Plectosphaerellaceae</taxon>
        <taxon>Verticillium</taxon>
    </lineage>
</organism>
<name>G2WXN1_VERDV</name>
<gene>
    <name evidence="2" type="ORF">VDAG_02363</name>
</gene>
<keyword evidence="3" id="KW-1185">Reference proteome</keyword>
<dbReference type="STRING" id="498257.G2WXN1"/>
<dbReference type="KEGG" id="vda:VDAG_02363"/>
<dbReference type="GeneID" id="20703826"/>
<dbReference type="AlphaFoldDB" id="G2WXN1"/>
<feature type="region of interest" description="Disordered" evidence="1">
    <location>
        <begin position="1"/>
        <end position="171"/>
    </location>
</feature>
<accession>G2WXN1</accession>
<dbReference type="InParanoid" id="G2WXN1"/>
<dbReference type="eggNOG" id="ENOG502RMRI">
    <property type="taxonomic scope" value="Eukaryota"/>
</dbReference>
<feature type="compositionally biased region" description="Acidic residues" evidence="1">
    <location>
        <begin position="65"/>
        <end position="80"/>
    </location>
</feature>
<protein>
    <submittedName>
        <fullName evidence="2">Uncharacterized protein</fullName>
    </submittedName>
</protein>
<dbReference type="EMBL" id="DS572698">
    <property type="protein sequence ID" value="EGY20839.1"/>
    <property type="molecule type" value="Genomic_DNA"/>
</dbReference>
<feature type="compositionally biased region" description="Basic and acidic residues" evidence="1">
    <location>
        <begin position="16"/>
        <end position="49"/>
    </location>
</feature>
<evidence type="ECO:0000313" key="3">
    <source>
        <dbReference type="Proteomes" id="UP000001611"/>
    </source>
</evidence>
<dbReference type="HOGENOM" id="CLU_625853_0_0_1"/>
<reference evidence="2 3" key="1">
    <citation type="submission" date="2008-03" db="EMBL/GenBank/DDBJ databases">
        <title>The Genome Sequence of Verticillium dahliae VdLs.17.</title>
        <authorList>
            <consortium name="The Broad Institute Genome Sequencing Platform"/>
            <person name="Ma L.-J.J."/>
            <person name="Klosterman S.J."/>
            <person name="Subbarao K."/>
            <person name="Dobinson K."/>
            <person name="Veronese P."/>
            <person name="Kang S."/>
            <person name="Gold S.E."/>
            <person name="Young S."/>
            <person name="Jaffe D."/>
            <person name="Gnerre S."/>
            <person name="Berlin A."/>
            <person name="Heiman D."/>
            <person name="Hepburn T."/>
            <person name="Sykes S."/>
            <person name="Alvarado L."/>
            <person name="Kodira C.D."/>
            <person name="Lander E."/>
            <person name="Galagan J."/>
            <person name="Nusbaum C."/>
            <person name="Birren B."/>
        </authorList>
    </citation>
    <scope>NUCLEOTIDE SEQUENCE [LARGE SCALE GENOMIC DNA]</scope>
    <source>
        <strain evidence="3">VdLs.17 / ATCC MYA-4575 / FGSC 10137</strain>
    </source>
</reference>
<feature type="compositionally biased region" description="Basic and acidic residues" evidence="1">
    <location>
        <begin position="81"/>
        <end position="147"/>
    </location>
</feature>
<evidence type="ECO:0000256" key="1">
    <source>
        <dbReference type="SAM" id="MobiDB-lite"/>
    </source>
</evidence>
<dbReference type="Proteomes" id="UP000001611">
    <property type="component" value="Chromosome 3"/>
</dbReference>
<dbReference type="RefSeq" id="XP_009651311.1">
    <property type="nucleotide sequence ID" value="XM_009653016.1"/>
</dbReference>
<evidence type="ECO:0000313" key="2">
    <source>
        <dbReference type="EMBL" id="EGY20839.1"/>
    </source>
</evidence>
<dbReference type="OrthoDB" id="5430573at2759"/>